<dbReference type="Proteomes" id="UP000198725">
    <property type="component" value="Unassembled WGS sequence"/>
</dbReference>
<dbReference type="InterPro" id="IPR018247">
    <property type="entry name" value="EF_Hand_1_Ca_BS"/>
</dbReference>
<evidence type="ECO:0000313" key="4">
    <source>
        <dbReference type="Proteomes" id="UP000198725"/>
    </source>
</evidence>
<proteinExistence type="predicted"/>
<dbReference type="PROSITE" id="PS00018">
    <property type="entry name" value="EF_HAND_1"/>
    <property type="match status" value="2"/>
</dbReference>
<dbReference type="RefSeq" id="WP_008216543.1">
    <property type="nucleotide sequence ID" value="NZ_FOSR01000002.1"/>
</dbReference>
<keyword evidence="4" id="KW-1185">Reference proteome</keyword>
<dbReference type="Pfam" id="PF13202">
    <property type="entry name" value="EF-hand_5"/>
    <property type="match status" value="3"/>
</dbReference>
<protein>
    <submittedName>
        <fullName evidence="3">EF hand</fullName>
    </submittedName>
</protein>
<feature type="chain" id="PRO_5011773496" evidence="1">
    <location>
        <begin position="25"/>
        <end position="118"/>
    </location>
</feature>
<evidence type="ECO:0000313" key="3">
    <source>
        <dbReference type="EMBL" id="SFK36833.1"/>
    </source>
</evidence>
<feature type="domain" description="EF-hand" evidence="2">
    <location>
        <begin position="88"/>
        <end position="118"/>
    </location>
</feature>
<gene>
    <name evidence="3" type="ORF">SAMN05192579_102103</name>
</gene>
<dbReference type="InterPro" id="IPR011992">
    <property type="entry name" value="EF-hand-dom_pair"/>
</dbReference>
<dbReference type="AlphaFoldDB" id="A0A1I3YYC0"/>
<feature type="signal peptide" evidence="1">
    <location>
        <begin position="1"/>
        <end position="24"/>
    </location>
</feature>
<dbReference type="GO" id="GO:0005509">
    <property type="term" value="F:calcium ion binding"/>
    <property type="evidence" value="ECO:0007669"/>
    <property type="project" value="InterPro"/>
</dbReference>
<accession>A0A1I3YYC0</accession>
<keyword evidence="1" id="KW-0732">Signal</keyword>
<dbReference type="PROSITE" id="PS50222">
    <property type="entry name" value="EF_HAND_2"/>
    <property type="match status" value="2"/>
</dbReference>
<evidence type="ECO:0000259" key="2">
    <source>
        <dbReference type="PROSITE" id="PS50222"/>
    </source>
</evidence>
<reference evidence="4" key="1">
    <citation type="submission" date="2016-10" db="EMBL/GenBank/DDBJ databases">
        <authorList>
            <person name="Varghese N."/>
            <person name="Submissions S."/>
        </authorList>
    </citation>
    <scope>NUCLEOTIDE SEQUENCE [LARGE SCALE GENOMIC DNA]</scope>
    <source>
        <strain evidence="4">MO64</strain>
    </source>
</reference>
<dbReference type="InterPro" id="IPR002048">
    <property type="entry name" value="EF_hand_dom"/>
</dbReference>
<name>A0A1I3YYC0_9GAMM</name>
<dbReference type="SUPFAM" id="SSF47473">
    <property type="entry name" value="EF-hand"/>
    <property type="match status" value="1"/>
</dbReference>
<dbReference type="EMBL" id="FOSR01000002">
    <property type="protein sequence ID" value="SFK36833.1"/>
    <property type="molecule type" value="Genomic_DNA"/>
</dbReference>
<dbReference type="Gene3D" id="1.10.238.10">
    <property type="entry name" value="EF-hand"/>
    <property type="match status" value="1"/>
</dbReference>
<evidence type="ECO:0000256" key="1">
    <source>
        <dbReference type="SAM" id="SignalP"/>
    </source>
</evidence>
<feature type="domain" description="EF-hand" evidence="2">
    <location>
        <begin position="37"/>
        <end position="62"/>
    </location>
</feature>
<sequence length="118" mass="13182">MPSFMPLRRSGFALPLMLACATLAAQGYPRTPSDYLRQMDSNGDGRISMAEYVAYMSQGFHRMDSNGDGILEASELPGGHGRPVTLTSWQANLRRQFHRLDRNHDGYLDARELAAPPR</sequence>
<organism evidence="3 4">
    <name type="scientific">Rhodanobacter glycinis</name>
    <dbReference type="NCBI Taxonomy" id="582702"/>
    <lineage>
        <taxon>Bacteria</taxon>
        <taxon>Pseudomonadati</taxon>
        <taxon>Pseudomonadota</taxon>
        <taxon>Gammaproteobacteria</taxon>
        <taxon>Lysobacterales</taxon>
        <taxon>Rhodanobacteraceae</taxon>
        <taxon>Rhodanobacter</taxon>
    </lineage>
</organism>